<dbReference type="GO" id="GO:0005886">
    <property type="term" value="C:plasma membrane"/>
    <property type="evidence" value="ECO:0007669"/>
    <property type="project" value="UniProtKB-SubCell"/>
</dbReference>
<organism evidence="7 8">
    <name type="scientific">Alteribacillus bidgolensis</name>
    <dbReference type="NCBI Taxonomy" id="930129"/>
    <lineage>
        <taxon>Bacteria</taxon>
        <taxon>Bacillati</taxon>
        <taxon>Bacillota</taxon>
        <taxon>Bacilli</taxon>
        <taxon>Bacillales</taxon>
        <taxon>Bacillaceae</taxon>
        <taxon>Alteribacillus</taxon>
    </lineage>
</organism>
<protein>
    <recommendedName>
        <fullName evidence="6">Probable membrane transporter protein</fullName>
    </recommendedName>
</protein>
<dbReference type="InterPro" id="IPR002781">
    <property type="entry name" value="TM_pro_TauE-like"/>
</dbReference>
<dbReference type="InterPro" id="IPR051598">
    <property type="entry name" value="TSUP/Inactive_protease-like"/>
</dbReference>
<evidence type="ECO:0000256" key="6">
    <source>
        <dbReference type="RuleBase" id="RU363041"/>
    </source>
</evidence>
<evidence type="ECO:0000313" key="7">
    <source>
        <dbReference type="EMBL" id="SDI13940.1"/>
    </source>
</evidence>
<name>A0A1G8I5S0_9BACI</name>
<evidence type="ECO:0000313" key="8">
    <source>
        <dbReference type="Proteomes" id="UP000199017"/>
    </source>
</evidence>
<comment type="similarity">
    <text evidence="2 6">Belongs to the 4-toluene sulfonate uptake permease (TSUP) (TC 2.A.102) family.</text>
</comment>
<dbReference type="EMBL" id="FNDU01000005">
    <property type="protein sequence ID" value="SDI13940.1"/>
    <property type="molecule type" value="Genomic_DNA"/>
</dbReference>
<dbReference type="Proteomes" id="UP000199017">
    <property type="component" value="Unassembled WGS sequence"/>
</dbReference>
<feature type="transmembrane region" description="Helical" evidence="6">
    <location>
        <begin position="151"/>
        <end position="174"/>
    </location>
</feature>
<feature type="transmembrane region" description="Helical" evidence="6">
    <location>
        <begin position="218"/>
        <end position="237"/>
    </location>
</feature>
<keyword evidence="3 6" id="KW-0812">Transmembrane</keyword>
<evidence type="ECO:0000256" key="5">
    <source>
        <dbReference type="ARBA" id="ARBA00023136"/>
    </source>
</evidence>
<dbReference type="AlphaFoldDB" id="A0A1G8I5S0"/>
<dbReference type="STRING" id="930129.SAMN05216352_10539"/>
<dbReference type="SUPFAM" id="SSF103473">
    <property type="entry name" value="MFS general substrate transporter"/>
    <property type="match status" value="1"/>
</dbReference>
<keyword evidence="5 6" id="KW-0472">Membrane</keyword>
<keyword evidence="4 6" id="KW-1133">Transmembrane helix</keyword>
<proteinExistence type="inferred from homology"/>
<dbReference type="Pfam" id="PF01925">
    <property type="entry name" value="TauE"/>
    <property type="match status" value="1"/>
</dbReference>
<evidence type="ECO:0000256" key="2">
    <source>
        <dbReference type="ARBA" id="ARBA00009142"/>
    </source>
</evidence>
<dbReference type="InterPro" id="IPR036259">
    <property type="entry name" value="MFS_trans_sf"/>
</dbReference>
<dbReference type="PANTHER" id="PTHR43701:SF5">
    <property type="entry name" value="MEMBRANE TRANSPORTER PROTEIN-RELATED"/>
    <property type="match status" value="1"/>
</dbReference>
<feature type="transmembrane region" description="Helical" evidence="6">
    <location>
        <begin position="6"/>
        <end position="35"/>
    </location>
</feature>
<sequence>MVITALILLGFTASTYGTIIGAGGGFLFVPVLVMFYDISPEAAAATGLAIVFLNAAAGLPVFLKQHRVLLRTGLLLAAGAFPGTLLGERLVRFSSEAVFYALFACLLIGLGLYLILKKTPQAKDEVAATAENSYTLNEKELNEDQTIKLPVLLGIGSMLGVISSFFGIGGGWLLVPILVYGFGLSLKAATATSIFALALYSLSGLIPGIVNNAVDWNIVLWSGAGVLAGAQAGAILSKKMKGTTITRLLATVVIVIGASMIFQM</sequence>
<dbReference type="OrthoDB" id="9780109at2"/>
<gene>
    <name evidence="7" type="ORF">SAMN05216352_10539</name>
</gene>
<keyword evidence="6" id="KW-1003">Cell membrane</keyword>
<accession>A0A1G8I5S0</accession>
<evidence type="ECO:0000256" key="4">
    <source>
        <dbReference type="ARBA" id="ARBA00022989"/>
    </source>
</evidence>
<evidence type="ECO:0000256" key="3">
    <source>
        <dbReference type="ARBA" id="ARBA00022692"/>
    </source>
</evidence>
<dbReference type="RefSeq" id="WP_091584208.1">
    <property type="nucleotide sequence ID" value="NZ_FNDU01000005.1"/>
</dbReference>
<feature type="transmembrane region" description="Helical" evidence="6">
    <location>
        <begin position="68"/>
        <end position="86"/>
    </location>
</feature>
<dbReference type="PANTHER" id="PTHR43701">
    <property type="entry name" value="MEMBRANE TRANSPORTER PROTEIN MJ0441-RELATED"/>
    <property type="match status" value="1"/>
</dbReference>
<feature type="transmembrane region" description="Helical" evidence="6">
    <location>
        <begin position="42"/>
        <end position="62"/>
    </location>
</feature>
<comment type="subcellular location">
    <subcellularLocation>
        <location evidence="6">Cell membrane</location>
        <topology evidence="6">Multi-pass membrane protein</topology>
    </subcellularLocation>
    <subcellularLocation>
        <location evidence="1">Membrane</location>
        <topology evidence="1">Multi-pass membrane protein</topology>
    </subcellularLocation>
</comment>
<keyword evidence="8" id="KW-1185">Reference proteome</keyword>
<feature type="transmembrane region" description="Helical" evidence="6">
    <location>
        <begin position="98"/>
        <end position="116"/>
    </location>
</feature>
<evidence type="ECO:0000256" key="1">
    <source>
        <dbReference type="ARBA" id="ARBA00004141"/>
    </source>
</evidence>
<feature type="transmembrane region" description="Helical" evidence="6">
    <location>
        <begin position="244"/>
        <end position="262"/>
    </location>
</feature>
<feature type="transmembrane region" description="Helical" evidence="6">
    <location>
        <begin position="186"/>
        <end position="206"/>
    </location>
</feature>
<reference evidence="7 8" key="1">
    <citation type="submission" date="2016-10" db="EMBL/GenBank/DDBJ databases">
        <authorList>
            <person name="de Groot N.N."/>
        </authorList>
    </citation>
    <scope>NUCLEOTIDE SEQUENCE [LARGE SCALE GENOMIC DNA]</scope>
    <source>
        <strain evidence="8">P4B,CCM 7963,CECT 7998,DSM 25260,IBRC-M 10614,KCTC 13821</strain>
    </source>
</reference>